<name>A0ACC3MI09_9PEZI</name>
<sequence length="268" mass="30149">MATSKEASRAAKAKQENSSMNGRLTVAMASSATGDTSTFVAAAAVWTTTELLENILLHIDTKTLLLAQRVNHRFNGVIRSSGQLQKKLFFSHATTEEAIKLFSMSSETEIPLFIPTAEERISENIKPFLPLDPRVLNPLLFEAEARDHHVDSVRYGKTRSGELRSGGHHKDQFIEGSWQRMYIAHGPPLVVEVTVKLQKLIRLGNPYHISWHWAFVRASSLVEVQEAARLQVEKERPGYNMDRKQSTYAVFGGAVPRSRDRQGQEIKR</sequence>
<keyword evidence="2" id="KW-1185">Reference proteome</keyword>
<dbReference type="Proteomes" id="UP001281147">
    <property type="component" value="Unassembled WGS sequence"/>
</dbReference>
<reference evidence="1" key="1">
    <citation type="submission" date="2023-07" db="EMBL/GenBank/DDBJ databases">
        <title>Black Yeasts Isolated from many extreme environments.</title>
        <authorList>
            <person name="Coleine C."/>
            <person name="Stajich J.E."/>
            <person name="Selbmann L."/>
        </authorList>
    </citation>
    <scope>NUCLEOTIDE SEQUENCE</scope>
    <source>
        <strain evidence="1">CCFEE 5714</strain>
    </source>
</reference>
<evidence type="ECO:0000313" key="2">
    <source>
        <dbReference type="Proteomes" id="UP001281147"/>
    </source>
</evidence>
<evidence type="ECO:0000313" key="1">
    <source>
        <dbReference type="EMBL" id="KAK3691333.1"/>
    </source>
</evidence>
<accession>A0ACC3MI09</accession>
<protein>
    <submittedName>
        <fullName evidence="1">Uncharacterized protein</fullName>
    </submittedName>
</protein>
<comment type="caution">
    <text evidence="1">The sequence shown here is derived from an EMBL/GenBank/DDBJ whole genome shotgun (WGS) entry which is preliminary data.</text>
</comment>
<organism evidence="1 2">
    <name type="scientific">Vermiconidia calcicola</name>
    <dbReference type="NCBI Taxonomy" id="1690605"/>
    <lineage>
        <taxon>Eukaryota</taxon>
        <taxon>Fungi</taxon>
        <taxon>Dikarya</taxon>
        <taxon>Ascomycota</taxon>
        <taxon>Pezizomycotina</taxon>
        <taxon>Dothideomycetes</taxon>
        <taxon>Dothideomycetidae</taxon>
        <taxon>Mycosphaerellales</taxon>
        <taxon>Extremaceae</taxon>
        <taxon>Vermiconidia</taxon>
    </lineage>
</organism>
<gene>
    <name evidence="1" type="ORF">LTR37_018694</name>
</gene>
<proteinExistence type="predicted"/>
<dbReference type="EMBL" id="JAUTXU010000267">
    <property type="protein sequence ID" value="KAK3691333.1"/>
    <property type="molecule type" value="Genomic_DNA"/>
</dbReference>